<organism evidence="2">
    <name type="scientific">Arundo donax</name>
    <name type="common">Giant reed</name>
    <name type="synonym">Donax arundinaceus</name>
    <dbReference type="NCBI Taxonomy" id="35708"/>
    <lineage>
        <taxon>Eukaryota</taxon>
        <taxon>Viridiplantae</taxon>
        <taxon>Streptophyta</taxon>
        <taxon>Embryophyta</taxon>
        <taxon>Tracheophyta</taxon>
        <taxon>Spermatophyta</taxon>
        <taxon>Magnoliopsida</taxon>
        <taxon>Liliopsida</taxon>
        <taxon>Poales</taxon>
        <taxon>Poaceae</taxon>
        <taxon>PACMAD clade</taxon>
        <taxon>Arundinoideae</taxon>
        <taxon>Arundineae</taxon>
        <taxon>Arundo</taxon>
    </lineage>
</organism>
<proteinExistence type="predicted"/>
<name>A0A0A9C874_ARUDO</name>
<sequence>MDASLPRFGATRAPPPPRALPHGVVYP</sequence>
<dbReference type="AlphaFoldDB" id="A0A0A9C874"/>
<protein>
    <submittedName>
        <fullName evidence="2">Uncharacterized protein</fullName>
    </submittedName>
</protein>
<dbReference type="EMBL" id="GBRH01226119">
    <property type="protein sequence ID" value="JAD71776.1"/>
    <property type="molecule type" value="Transcribed_RNA"/>
</dbReference>
<feature type="region of interest" description="Disordered" evidence="1">
    <location>
        <begin position="1"/>
        <end position="27"/>
    </location>
</feature>
<evidence type="ECO:0000313" key="2">
    <source>
        <dbReference type="EMBL" id="JAD71776.1"/>
    </source>
</evidence>
<accession>A0A0A9C874</accession>
<reference evidence="2" key="1">
    <citation type="submission" date="2014-09" db="EMBL/GenBank/DDBJ databases">
        <authorList>
            <person name="Magalhaes I.L.F."/>
            <person name="Oliveira U."/>
            <person name="Santos F.R."/>
            <person name="Vidigal T.H.D.A."/>
            <person name="Brescovit A.D."/>
            <person name="Santos A.J."/>
        </authorList>
    </citation>
    <scope>NUCLEOTIDE SEQUENCE</scope>
    <source>
        <tissue evidence="2">Shoot tissue taken approximately 20 cm above the soil surface</tissue>
    </source>
</reference>
<evidence type="ECO:0000256" key="1">
    <source>
        <dbReference type="SAM" id="MobiDB-lite"/>
    </source>
</evidence>
<feature type="compositionally biased region" description="Low complexity" evidence="1">
    <location>
        <begin position="1"/>
        <end position="12"/>
    </location>
</feature>
<reference evidence="2" key="2">
    <citation type="journal article" date="2015" name="Data Brief">
        <title>Shoot transcriptome of the giant reed, Arundo donax.</title>
        <authorList>
            <person name="Barrero R.A."/>
            <person name="Guerrero F.D."/>
            <person name="Moolhuijzen P."/>
            <person name="Goolsby J.A."/>
            <person name="Tidwell J."/>
            <person name="Bellgard S.E."/>
            <person name="Bellgard M.I."/>
        </authorList>
    </citation>
    <scope>NUCLEOTIDE SEQUENCE</scope>
    <source>
        <tissue evidence="2">Shoot tissue taken approximately 20 cm above the soil surface</tissue>
    </source>
</reference>